<keyword evidence="2" id="KW-1185">Reference proteome</keyword>
<accession>A0A017HUY8</accession>
<dbReference type="AlphaFoldDB" id="A0A017HUY8"/>
<name>A0A017HUY8_9RHOB</name>
<dbReference type="STRING" id="442562.Rumeso_00876"/>
<dbReference type="HOGENOM" id="CLU_142281_0_0_5"/>
<dbReference type="Proteomes" id="UP000019666">
    <property type="component" value="Unassembled WGS sequence"/>
</dbReference>
<protein>
    <submittedName>
        <fullName evidence="1">Mobile element protein</fullName>
    </submittedName>
</protein>
<proteinExistence type="predicted"/>
<sequence>MRYTACTKAEIIWLVEQSHLPVGRNLEKLGIPRATFERWVKQVVALVEHDSHARLKNLTPADVYHGEGEAILAERERIKKHTFTHQRLQHHATTA</sequence>
<organism evidence="1 2">
    <name type="scientific">Rubellimicrobium mesophilum DSM 19309</name>
    <dbReference type="NCBI Taxonomy" id="442562"/>
    <lineage>
        <taxon>Bacteria</taxon>
        <taxon>Pseudomonadati</taxon>
        <taxon>Pseudomonadota</taxon>
        <taxon>Alphaproteobacteria</taxon>
        <taxon>Rhodobacterales</taxon>
        <taxon>Roseobacteraceae</taxon>
        <taxon>Rubellimicrobium</taxon>
    </lineage>
</organism>
<dbReference type="EMBL" id="AOSK01000026">
    <property type="protein sequence ID" value="EYD77534.1"/>
    <property type="molecule type" value="Genomic_DNA"/>
</dbReference>
<evidence type="ECO:0000313" key="2">
    <source>
        <dbReference type="Proteomes" id="UP000019666"/>
    </source>
</evidence>
<reference evidence="1 2" key="1">
    <citation type="submission" date="2013-02" db="EMBL/GenBank/DDBJ databases">
        <authorList>
            <person name="Fiebig A."/>
            <person name="Goeker M."/>
            <person name="Klenk H.-P.P."/>
        </authorList>
    </citation>
    <scope>NUCLEOTIDE SEQUENCE [LARGE SCALE GENOMIC DNA]</scope>
    <source>
        <strain evidence="1 2">DSM 19309</strain>
    </source>
</reference>
<comment type="caution">
    <text evidence="1">The sequence shown here is derived from an EMBL/GenBank/DDBJ whole genome shotgun (WGS) entry which is preliminary data.</text>
</comment>
<gene>
    <name evidence="1" type="ORF">Rumeso_00876</name>
</gene>
<evidence type="ECO:0000313" key="1">
    <source>
        <dbReference type="EMBL" id="EYD77534.1"/>
    </source>
</evidence>